<dbReference type="GeneID" id="24780182"/>
<sequence>MYKELFNQHSSFNASAENTSFSFNSTFSQNFSSNMITPSIKEYNDGVSIDFGGSPYYVEYHDANVQIWRDKDGRIVSIDIVYEDDSE</sequence>
<dbReference type="PATRIC" id="fig|2287.9.peg.840"/>
<protein>
    <submittedName>
        <fullName evidence="1">Uncharacterized protein</fullName>
    </submittedName>
</protein>
<dbReference type="EMBL" id="LT549890">
    <property type="protein sequence ID" value="SAI84392.1"/>
    <property type="molecule type" value="Genomic_DNA"/>
</dbReference>
<reference evidence="2" key="1">
    <citation type="submission" date="2016-04" db="EMBL/GenBank/DDBJ databases">
        <authorList>
            <person name="Shah S.A."/>
            <person name="Garrett R.A."/>
        </authorList>
    </citation>
    <scope>NUCLEOTIDE SEQUENCE [LARGE SCALE GENOMIC DNA]</scope>
    <source>
        <strain evidence="2">ATCC 35091 / DSM 1616 / JCM 8930 / NBRC 15331 / P1</strain>
    </source>
</reference>
<organism evidence="1 2">
    <name type="scientific">Saccharolobus solfataricus</name>
    <name type="common">Sulfolobus solfataricus</name>
    <dbReference type="NCBI Taxonomy" id="2287"/>
    <lineage>
        <taxon>Archaea</taxon>
        <taxon>Thermoproteota</taxon>
        <taxon>Thermoprotei</taxon>
        <taxon>Sulfolobales</taxon>
        <taxon>Sulfolobaceae</taxon>
        <taxon>Saccharolobus</taxon>
    </lineage>
</organism>
<dbReference type="OrthoDB" id="44190at2157"/>
<gene>
    <name evidence="1" type="ORF">SSOP1_0838</name>
</gene>
<evidence type="ECO:0000313" key="1">
    <source>
        <dbReference type="EMBL" id="SAI84392.1"/>
    </source>
</evidence>
<evidence type="ECO:0000313" key="2">
    <source>
        <dbReference type="Proteomes" id="UP000076770"/>
    </source>
</evidence>
<dbReference type="RefSeq" id="WP_048054192.1">
    <property type="nucleotide sequence ID" value="NZ_LT549890.1"/>
</dbReference>
<accession>A0A157SZ76</accession>
<name>A0A157SZ76_SACSO</name>
<dbReference type="Proteomes" id="UP000076770">
    <property type="component" value="Chromosome i"/>
</dbReference>
<dbReference type="AlphaFoldDB" id="A0A157SZ76"/>
<proteinExistence type="predicted"/>
<dbReference type="GeneID" id="27427136"/>